<dbReference type="PANTHER" id="PTHR11362">
    <property type="entry name" value="PHOSPHATIDYLETHANOLAMINE-BINDING PROTEIN"/>
    <property type="match status" value="1"/>
</dbReference>
<dbReference type="GO" id="GO:0030162">
    <property type="term" value="P:regulation of proteolysis"/>
    <property type="evidence" value="ECO:0007669"/>
    <property type="project" value="TreeGrafter"/>
</dbReference>
<keyword evidence="4" id="KW-1185">Reference proteome</keyword>
<feature type="chain" id="PRO_5040257190" evidence="2">
    <location>
        <begin position="19"/>
        <end position="250"/>
    </location>
</feature>
<dbReference type="EMBL" id="JAGMWT010000002">
    <property type="protein sequence ID" value="KAH7135027.1"/>
    <property type="molecule type" value="Genomic_DNA"/>
</dbReference>
<proteinExistence type="predicted"/>
<gene>
    <name evidence="3" type="ORF">B0J11DRAFT_149787</name>
</gene>
<evidence type="ECO:0000313" key="4">
    <source>
        <dbReference type="Proteomes" id="UP000700596"/>
    </source>
</evidence>
<dbReference type="CDD" id="cd00866">
    <property type="entry name" value="PEBP_euk"/>
    <property type="match status" value="1"/>
</dbReference>
<accession>A0A9P9EDD7</accession>
<evidence type="ECO:0000313" key="3">
    <source>
        <dbReference type="EMBL" id="KAH7135027.1"/>
    </source>
</evidence>
<dbReference type="GO" id="GO:0046578">
    <property type="term" value="P:regulation of Ras protein signal transduction"/>
    <property type="evidence" value="ECO:0007669"/>
    <property type="project" value="TreeGrafter"/>
</dbReference>
<dbReference type="InterPro" id="IPR036610">
    <property type="entry name" value="PEBP-like_sf"/>
</dbReference>
<dbReference type="PANTHER" id="PTHR11362:SF141">
    <property type="entry name" value="PHOSPHATIDYLETHANOLAMINE-BINDING PROTEIN"/>
    <property type="match status" value="1"/>
</dbReference>
<comment type="caution">
    <text evidence="3">The sequence shown here is derived from an EMBL/GenBank/DDBJ whole genome shotgun (WGS) entry which is preliminary data.</text>
</comment>
<reference evidence="3" key="1">
    <citation type="journal article" date="2021" name="Nat. Commun.">
        <title>Genetic determinants of endophytism in the Arabidopsis root mycobiome.</title>
        <authorList>
            <person name="Mesny F."/>
            <person name="Miyauchi S."/>
            <person name="Thiergart T."/>
            <person name="Pickel B."/>
            <person name="Atanasova L."/>
            <person name="Karlsson M."/>
            <person name="Huettel B."/>
            <person name="Barry K.W."/>
            <person name="Haridas S."/>
            <person name="Chen C."/>
            <person name="Bauer D."/>
            <person name="Andreopoulos W."/>
            <person name="Pangilinan J."/>
            <person name="LaButti K."/>
            <person name="Riley R."/>
            <person name="Lipzen A."/>
            <person name="Clum A."/>
            <person name="Drula E."/>
            <person name="Henrissat B."/>
            <person name="Kohler A."/>
            <person name="Grigoriev I.V."/>
            <person name="Martin F.M."/>
            <person name="Hacquard S."/>
        </authorList>
    </citation>
    <scope>NUCLEOTIDE SEQUENCE</scope>
    <source>
        <strain evidence="3">MPI-CAGE-CH-0243</strain>
    </source>
</reference>
<dbReference type="InterPro" id="IPR008914">
    <property type="entry name" value="PEBP"/>
</dbReference>
<dbReference type="GO" id="GO:0030414">
    <property type="term" value="F:peptidase inhibitor activity"/>
    <property type="evidence" value="ECO:0007669"/>
    <property type="project" value="TreeGrafter"/>
</dbReference>
<dbReference type="Pfam" id="PF01161">
    <property type="entry name" value="PBP"/>
    <property type="match status" value="1"/>
</dbReference>
<feature type="signal peptide" evidence="2">
    <location>
        <begin position="1"/>
        <end position="18"/>
    </location>
</feature>
<keyword evidence="2" id="KW-0732">Signal</keyword>
<sequence length="250" mass="25255">MFFASSVLVAALVSIVQAQTPSGFEPSVKTQLNVFFNSTAVSSPGQLLTKAATASAPQIAASGPNINAEDTYVFVMLDLDVPPGGGSSTRRVLLHAMTTDFKATTQALSGGSKLLASQSKGPATYLGPSPPASDAMPHRYVQLLFKQPASLQVQATEFANTQSRINFNITEFAAKNSLGKPLAGNFFTVSGQAGGNGGAAASSGGGSRGTATGSGGLPRNTLQPFEGAAGKLDVSLGFAGLIGGLVVAMV</sequence>
<protein>
    <submittedName>
        <fullName evidence="3">Phosphatidylethanolamine-binding protein</fullName>
    </submittedName>
</protein>
<dbReference type="SUPFAM" id="SSF49777">
    <property type="entry name" value="PEBP-like"/>
    <property type="match status" value="1"/>
</dbReference>
<dbReference type="OrthoDB" id="2506647at2759"/>
<feature type="compositionally biased region" description="Gly residues" evidence="1">
    <location>
        <begin position="197"/>
        <end position="216"/>
    </location>
</feature>
<evidence type="ECO:0000256" key="1">
    <source>
        <dbReference type="SAM" id="MobiDB-lite"/>
    </source>
</evidence>
<dbReference type="Gene3D" id="3.90.280.10">
    <property type="entry name" value="PEBP-like"/>
    <property type="match status" value="1"/>
</dbReference>
<dbReference type="Proteomes" id="UP000700596">
    <property type="component" value="Unassembled WGS sequence"/>
</dbReference>
<name>A0A9P9EDD7_9PLEO</name>
<dbReference type="AlphaFoldDB" id="A0A9P9EDD7"/>
<dbReference type="GO" id="GO:0005543">
    <property type="term" value="F:phospholipid binding"/>
    <property type="evidence" value="ECO:0007669"/>
    <property type="project" value="TreeGrafter"/>
</dbReference>
<feature type="region of interest" description="Disordered" evidence="1">
    <location>
        <begin position="197"/>
        <end position="219"/>
    </location>
</feature>
<organism evidence="3 4">
    <name type="scientific">Dendryphion nanum</name>
    <dbReference type="NCBI Taxonomy" id="256645"/>
    <lineage>
        <taxon>Eukaryota</taxon>
        <taxon>Fungi</taxon>
        <taxon>Dikarya</taxon>
        <taxon>Ascomycota</taxon>
        <taxon>Pezizomycotina</taxon>
        <taxon>Dothideomycetes</taxon>
        <taxon>Pleosporomycetidae</taxon>
        <taxon>Pleosporales</taxon>
        <taxon>Torulaceae</taxon>
        <taxon>Dendryphion</taxon>
    </lineage>
</organism>
<dbReference type="InterPro" id="IPR035810">
    <property type="entry name" value="PEBP_euk"/>
</dbReference>
<evidence type="ECO:0000256" key="2">
    <source>
        <dbReference type="SAM" id="SignalP"/>
    </source>
</evidence>